<comment type="caution">
    <text evidence="3">The sequence shown here is derived from an EMBL/GenBank/DDBJ whole genome shotgun (WGS) entry which is preliminary data.</text>
</comment>
<evidence type="ECO:0000313" key="4">
    <source>
        <dbReference type="Proteomes" id="UP000825729"/>
    </source>
</evidence>
<feature type="domain" description="DUF7953" evidence="2">
    <location>
        <begin position="30"/>
        <end position="142"/>
    </location>
</feature>
<evidence type="ECO:0000313" key="3">
    <source>
        <dbReference type="EMBL" id="KAG9453740.1"/>
    </source>
</evidence>
<dbReference type="Pfam" id="PF25829">
    <property type="entry name" value="DUF7953"/>
    <property type="match status" value="1"/>
</dbReference>
<sequence length="225" mass="25932">MRDHFCSGIPFRVLLSWALFCHVPGAFFARVVTLDSLELFNTHEWLSTHPSVYFNCQGENKTFLPDVKSRNIVYKFKGAESWQPLTELPDNKCKRCGFYEEDTVKSDDIFDEWELCPDEFLGPGGKYVRIKEKEFSATFSCPECVHQPGDHVGSHKSKENHPAKGVNLTLVILVIVLAVIVSFAGMLAAYRYWQRRRREQDQARFLKLFEEGDDIEDELSLGQMI</sequence>
<proteinExistence type="predicted"/>
<protein>
    <recommendedName>
        <fullName evidence="2">DUF7953 domain-containing protein</fullName>
    </recommendedName>
</protein>
<keyword evidence="1" id="KW-1133">Transmembrane helix</keyword>
<reference evidence="3 4" key="1">
    <citation type="submission" date="2021-07" db="EMBL/GenBank/DDBJ databases">
        <title>The Aristolochia fimbriata genome: insights into angiosperm evolution, floral development and chemical biosynthesis.</title>
        <authorList>
            <person name="Jiao Y."/>
        </authorList>
    </citation>
    <scope>NUCLEOTIDE SEQUENCE [LARGE SCALE GENOMIC DNA]</scope>
    <source>
        <strain evidence="3">IBCAS-2021</strain>
        <tissue evidence="3">Leaf</tissue>
    </source>
</reference>
<accession>A0AAV7EXV6</accession>
<feature type="transmembrane region" description="Helical" evidence="1">
    <location>
        <begin position="168"/>
        <end position="190"/>
    </location>
</feature>
<dbReference type="Proteomes" id="UP000825729">
    <property type="component" value="Unassembled WGS sequence"/>
</dbReference>
<keyword evidence="1" id="KW-0812">Transmembrane</keyword>
<dbReference type="InterPro" id="IPR057713">
    <property type="entry name" value="DUF7953"/>
</dbReference>
<keyword evidence="4" id="KW-1185">Reference proteome</keyword>
<organism evidence="3 4">
    <name type="scientific">Aristolochia fimbriata</name>
    <name type="common">White veined hardy Dutchman's pipe vine</name>
    <dbReference type="NCBI Taxonomy" id="158543"/>
    <lineage>
        <taxon>Eukaryota</taxon>
        <taxon>Viridiplantae</taxon>
        <taxon>Streptophyta</taxon>
        <taxon>Embryophyta</taxon>
        <taxon>Tracheophyta</taxon>
        <taxon>Spermatophyta</taxon>
        <taxon>Magnoliopsida</taxon>
        <taxon>Magnoliidae</taxon>
        <taxon>Piperales</taxon>
        <taxon>Aristolochiaceae</taxon>
        <taxon>Aristolochia</taxon>
    </lineage>
</organism>
<evidence type="ECO:0000256" key="1">
    <source>
        <dbReference type="SAM" id="Phobius"/>
    </source>
</evidence>
<dbReference type="AlphaFoldDB" id="A0AAV7EXV6"/>
<dbReference type="PANTHER" id="PTHR33780">
    <property type="entry name" value="EXPRESSED PROTEIN"/>
    <property type="match status" value="1"/>
</dbReference>
<dbReference type="PANTHER" id="PTHR33780:SF3">
    <property type="entry name" value="EXPRESSED PROTEIN"/>
    <property type="match status" value="1"/>
</dbReference>
<keyword evidence="1" id="KW-0472">Membrane</keyword>
<evidence type="ECO:0000259" key="2">
    <source>
        <dbReference type="Pfam" id="PF25829"/>
    </source>
</evidence>
<name>A0AAV7EXV6_ARIFI</name>
<dbReference type="EMBL" id="JAINDJ010000003">
    <property type="protein sequence ID" value="KAG9453740.1"/>
    <property type="molecule type" value="Genomic_DNA"/>
</dbReference>
<gene>
    <name evidence="3" type="ORF">H6P81_006644</name>
</gene>